<evidence type="ECO:0000256" key="9">
    <source>
        <dbReference type="SAM" id="Phobius"/>
    </source>
</evidence>
<dbReference type="InterPro" id="IPR002549">
    <property type="entry name" value="AI-2E-like"/>
</dbReference>
<feature type="transmembrane region" description="Helical" evidence="9">
    <location>
        <begin position="521"/>
        <end position="541"/>
    </location>
</feature>
<keyword evidence="3" id="KW-0813">Transport</keyword>
<keyword evidence="5 9" id="KW-0812">Transmembrane</keyword>
<keyword evidence="8" id="KW-0175">Coiled coil</keyword>
<keyword evidence="11" id="KW-1185">Reference proteome</keyword>
<comment type="subcellular location">
    <subcellularLocation>
        <location evidence="1">Cell membrane</location>
        <topology evidence="1">Multi-pass membrane protein</topology>
    </subcellularLocation>
</comment>
<organism evidence="10 11">
    <name type="scientific">Nitrosomonas supralitoralis</name>
    <dbReference type="NCBI Taxonomy" id="2116706"/>
    <lineage>
        <taxon>Bacteria</taxon>
        <taxon>Pseudomonadati</taxon>
        <taxon>Pseudomonadota</taxon>
        <taxon>Betaproteobacteria</taxon>
        <taxon>Nitrosomonadales</taxon>
        <taxon>Nitrosomonadaceae</taxon>
        <taxon>Nitrosomonas</taxon>
    </lineage>
</organism>
<feature type="transmembrane region" description="Helical" evidence="9">
    <location>
        <begin position="12"/>
        <end position="44"/>
    </location>
</feature>
<proteinExistence type="inferred from homology"/>
<dbReference type="PANTHER" id="PTHR21716:SF53">
    <property type="entry name" value="PERMEASE PERM-RELATED"/>
    <property type="match status" value="1"/>
</dbReference>
<evidence type="ECO:0000313" key="11">
    <source>
        <dbReference type="Proteomes" id="UP000241912"/>
    </source>
</evidence>
<comment type="caution">
    <text evidence="10">The sequence shown here is derived from an EMBL/GenBank/DDBJ whole genome shotgun (WGS) entry which is preliminary data.</text>
</comment>
<evidence type="ECO:0000256" key="5">
    <source>
        <dbReference type="ARBA" id="ARBA00022692"/>
    </source>
</evidence>
<reference evidence="10 11" key="1">
    <citation type="submission" date="2018-03" db="EMBL/GenBank/DDBJ databases">
        <title>Draft genome of Nitrosomonas supralitoralis APG5.</title>
        <authorList>
            <person name="Urakawa H."/>
            <person name="Lopez J.V."/>
        </authorList>
    </citation>
    <scope>NUCLEOTIDE SEQUENCE [LARGE SCALE GENOMIC DNA]</scope>
    <source>
        <strain evidence="10 11">APG5</strain>
    </source>
</reference>
<name>A0A2P7NSM5_9PROT</name>
<evidence type="ECO:0000256" key="2">
    <source>
        <dbReference type="ARBA" id="ARBA00009773"/>
    </source>
</evidence>
<keyword evidence="4" id="KW-1003">Cell membrane</keyword>
<dbReference type="OrthoDB" id="8566218at2"/>
<evidence type="ECO:0000256" key="3">
    <source>
        <dbReference type="ARBA" id="ARBA00022448"/>
    </source>
</evidence>
<protein>
    <submittedName>
        <fullName evidence="10">AI-2E family transporter</fullName>
    </submittedName>
</protein>
<evidence type="ECO:0000256" key="7">
    <source>
        <dbReference type="ARBA" id="ARBA00023136"/>
    </source>
</evidence>
<dbReference type="GO" id="GO:0005886">
    <property type="term" value="C:plasma membrane"/>
    <property type="evidence" value="ECO:0007669"/>
    <property type="project" value="UniProtKB-SubCell"/>
</dbReference>
<feature type="transmembrane region" description="Helical" evidence="9">
    <location>
        <begin position="292"/>
        <end position="311"/>
    </location>
</feature>
<dbReference type="PANTHER" id="PTHR21716">
    <property type="entry name" value="TRANSMEMBRANE PROTEIN"/>
    <property type="match status" value="1"/>
</dbReference>
<feature type="coiled-coil region" evidence="8">
    <location>
        <begin position="432"/>
        <end position="462"/>
    </location>
</feature>
<evidence type="ECO:0000256" key="6">
    <source>
        <dbReference type="ARBA" id="ARBA00022989"/>
    </source>
</evidence>
<feature type="transmembrane region" description="Helical" evidence="9">
    <location>
        <begin position="56"/>
        <end position="80"/>
    </location>
</feature>
<feature type="transmembrane region" description="Helical" evidence="9">
    <location>
        <begin position="173"/>
        <end position="192"/>
    </location>
</feature>
<evidence type="ECO:0000256" key="4">
    <source>
        <dbReference type="ARBA" id="ARBA00022475"/>
    </source>
</evidence>
<evidence type="ECO:0000313" key="10">
    <source>
        <dbReference type="EMBL" id="PSJ16466.1"/>
    </source>
</evidence>
<dbReference type="Pfam" id="PF01594">
    <property type="entry name" value="AI-2E_transport"/>
    <property type="match status" value="1"/>
</dbReference>
<gene>
    <name evidence="10" type="ORF">C7H79_13210</name>
</gene>
<dbReference type="Proteomes" id="UP000241912">
    <property type="component" value="Unassembled WGS sequence"/>
</dbReference>
<evidence type="ECO:0000256" key="1">
    <source>
        <dbReference type="ARBA" id="ARBA00004651"/>
    </source>
</evidence>
<evidence type="ECO:0000256" key="8">
    <source>
        <dbReference type="SAM" id="Coils"/>
    </source>
</evidence>
<dbReference type="RefSeq" id="WP_106707727.1">
    <property type="nucleotide sequence ID" value="NZ_PXXU01000049.1"/>
</dbReference>
<feature type="transmembrane region" description="Helical" evidence="9">
    <location>
        <begin position="344"/>
        <end position="366"/>
    </location>
</feature>
<accession>A0A2P7NSM5</accession>
<feature type="transmembrane region" description="Helical" evidence="9">
    <location>
        <begin position="232"/>
        <end position="260"/>
    </location>
</feature>
<dbReference type="AlphaFoldDB" id="A0A2P7NSM5"/>
<keyword evidence="6 9" id="KW-1133">Transmembrane helix</keyword>
<sequence>MKNNLSISNNVSMLIAVGLVLGFLYWASIIVIPIALSILLTFLLSPIVTWLQQHGVARVIAVVLAASLALSSIVGSIWGITSQIGSLLDTYPQYENNILSKLDQITKHDPDGLLDKVQVVTESITEKLTDKSVAEDILPIPSYKKEKIEAQPVRIVNEGPFQLSELWSVFGNMLEPIANTGLIIVLVCFMLLNREDLRDRVISLIGVDQLAHTTRAFEDAGERVSRYLLMQLLINVGYGLAVGVGLWLIGVPYAALWGFFGALLRYIPYLGPWLAAILPITLSLLISPDWSLAIMVLAMFCVLELITNMIIEPMLYGRGIGVSQAALLVCVAFWTWFWGPIGLVLASPLTVCIVVLGRYVPCLGFLDTLLGDRPTLSIGQRFYQRLLADDVDEASDLIEKELSNPDLELSQVYDSIAITALMQARIDLRLGKIDNEEQNELLENLAEVIKEQEEKIMFQEKKDPKQKERKLILAIPARDSTDELSVNMLCKSISPDDFDCHEINSGTLATELLASIEKLNASIVIIASVFPSNLAHTIYLIKRIHARFPKKIIIVGRFGTSDPEYIKNNTKKLEAVGANKVAYTLQQTLLELDNLSLIDFEELRRNDVKKASIERLSFTSDVAH</sequence>
<dbReference type="EMBL" id="PXXU01000049">
    <property type="protein sequence ID" value="PSJ16466.1"/>
    <property type="molecule type" value="Genomic_DNA"/>
</dbReference>
<keyword evidence="7 9" id="KW-0472">Membrane</keyword>
<comment type="similarity">
    <text evidence="2">Belongs to the autoinducer-2 exporter (AI-2E) (TC 2.A.86) family.</text>
</comment>
<feature type="transmembrane region" description="Helical" evidence="9">
    <location>
        <begin position="266"/>
        <end position="285"/>
    </location>
</feature>